<dbReference type="EMBL" id="KB445570">
    <property type="protein sequence ID" value="EMD96204.1"/>
    <property type="molecule type" value="Genomic_DNA"/>
</dbReference>
<name>M2UCA9_COCH5</name>
<accession>M2UCA9</accession>
<dbReference type="AlphaFoldDB" id="M2UCA9"/>
<keyword evidence="2" id="KW-1185">Reference proteome</keyword>
<protein>
    <submittedName>
        <fullName evidence="1">Uncharacterized protein</fullName>
    </submittedName>
</protein>
<evidence type="ECO:0000313" key="1">
    <source>
        <dbReference type="EMBL" id="EMD96204.1"/>
    </source>
</evidence>
<sequence length="260" mass="28341">MQRGQLPVGTRHVPIHLVACQQYGWYQCPTLPFISASSDTWCLEHSPTTPTQAPHVTSSIRPKAQESPSITEVDTLTGCLPFCSARPSGPTFENHGLVCTSSPGTVSAPPSRMQLFFKLGDPLHSRAVVSSIAAQLSVGIDYTSKQYVTASLVALQAMLWSANQAGKIHLWSTRLLSSIRPLLSIASPQPSQCFTGVLNIAGRPTRCLSVRRGSSVPVRQELLFQPFIPRVSVAQIQLFPLVQSITHRVQGLTLFHTFET</sequence>
<proteinExistence type="predicted"/>
<gene>
    <name evidence="1" type="ORF">COCHEDRAFT_1019590</name>
</gene>
<dbReference type="Proteomes" id="UP000016936">
    <property type="component" value="Unassembled WGS sequence"/>
</dbReference>
<reference evidence="2" key="2">
    <citation type="journal article" date="2013" name="PLoS Genet.">
        <title>Comparative genome structure, secondary metabolite, and effector coding capacity across Cochliobolus pathogens.</title>
        <authorList>
            <person name="Condon B.J."/>
            <person name="Leng Y."/>
            <person name="Wu D."/>
            <person name="Bushley K.E."/>
            <person name="Ohm R.A."/>
            <person name="Otillar R."/>
            <person name="Martin J."/>
            <person name="Schackwitz W."/>
            <person name="Grimwood J."/>
            <person name="MohdZainudin N."/>
            <person name="Xue C."/>
            <person name="Wang R."/>
            <person name="Manning V.A."/>
            <person name="Dhillon B."/>
            <person name="Tu Z.J."/>
            <person name="Steffenson B.J."/>
            <person name="Salamov A."/>
            <person name="Sun H."/>
            <person name="Lowry S."/>
            <person name="LaButti K."/>
            <person name="Han J."/>
            <person name="Copeland A."/>
            <person name="Lindquist E."/>
            <person name="Barry K."/>
            <person name="Schmutz J."/>
            <person name="Baker S.E."/>
            <person name="Ciuffetti L.M."/>
            <person name="Grigoriev I.V."/>
            <person name="Zhong S."/>
            <person name="Turgeon B.G."/>
        </authorList>
    </citation>
    <scope>NUCLEOTIDE SEQUENCE [LARGE SCALE GENOMIC DNA]</scope>
    <source>
        <strain evidence="2">C5 / ATCC 48332 / race O</strain>
    </source>
</reference>
<evidence type="ECO:0000313" key="2">
    <source>
        <dbReference type="Proteomes" id="UP000016936"/>
    </source>
</evidence>
<dbReference type="HOGENOM" id="CLU_1069590_0_0_1"/>
<organism evidence="1 2">
    <name type="scientific">Cochliobolus heterostrophus (strain C5 / ATCC 48332 / race O)</name>
    <name type="common">Southern corn leaf blight fungus</name>
    <name type="synonym">Bipolaris maydis</name>
    <dbReference type="NCBI Taxonomy" id="701091"/>
    <lineage>
        <taxon>Eukaryota</taxon>
        <taxon>Fungi</taxon>
        <taxon>Dikarya</taxon>
        <taxon>Ascomycota</taxon>
        <taxon>Pezizomycotina</taxon>
        <taxon>Dothideomycetes</taxon>
        <taxon>Pleosporomycetidae</taxon>
        <taxon>Pleosporales</taxon>
        <taxon>Pleosporineae</taxon>
        <taxon>Pleosporaceae</taxon>
        <taxon>Bipolaris</taxon>
    </lineage>
</organism>
<reference evidence="1 2" key="1">
    <citation type="journal article" date="2012" name="PLoS Pathog.">
        <title>Diverse lifestyles and strategies of plant pathogenesis encoded in the genomes of eighteen Dothideomycetes fungi.</title>
        <authorList>
            <person name="Ohm R.A."/>
            <person name="Feau N."/>
            <person name="Henrissat B."/>
            <person name="Schoch C.L."/>
            <person name="Horwitz B.A."/>
            <person name="Barry K.W."/>
            <person name="Condon B.J."/>
            <person name="Copeland A.C."/>
            <person name="Dhillon B."/>
            <person name="Glaser F."/>
            <person name="Hesse C.N."/>
            <person name="Kosti I."/>
            <person name="LaButti K."/>
            <person name="Lindquist E.A."/>
            <person name="Lucas S."/>
            <person name="Salamov A.A."/>
            <person name="Bradshaw R.E."/>
            <person name="Ciuffetti L."/>
            <person name="Hamelin R.C."/>
            <person name="Kema G.H.J."/>
            <person name="Lawrence C."/>
            <person name="Scott J.A."/>
            <person name="Spatafora J.W."/>
            <person name="Turgeon B.G."/>
            <person name="de Wit P.J.G.M."/>
            <person name="Zhong S."/>
            <person name="Goodwin S.B."/>
            <person name="Grigoriev I.V."/>
        </authorList>
    </citation>
    <scope>NUCLEOTIDE SEQUENCE [LARGE SCALE GENOMIC DNA]</scope>
    <source>
        <strain evidence="2">C5 / ATCC 48332 / race O</strain>
    </source>
</reference>